<evidence type="ECO:0008006" key="3">
    <source>
        <dbReference type="Google" id="ProtNLM"/>
    </source>
</evidence>
<sequence>MKINKYLSILFVLGLLFVSCGEDLSVETMDTNHRIIVTSEMDFENKVSVNGHIDFGDISRGVVSRIWTMPGDTGVSVIAENGASTSEKAVIKGVFYKPGVYDVKLSQTFGGDVYPNDDSTQPINSRVLDTTIVVTVLDSIKSTLKLYHVNDDGTTGNELMLTDDAENEVTASKFVRLTFEAIGEPDGVLWTSDGGKPDNIQTTLNEVDMKFNSLGSYDINFIASRFRPRDADTISFEKVIKVIPSTEPVVLEAVREKNGFVALQFSRDMDPASLKASNFTVRLENGENVFNPTVENVTIDDDENNIVLLELTGERMYDNDDAFVSYTPGSLKTADQVDADAFTDVMSTTTDANSNIYESTTFDFGCESTTAQNDGGGDWPYQFWGGNWGEYDIAINSNLPHSGSQSMEITMRSNGGWIFSGSGNFKLVVGQEYELGYWLYVDSDLSATPTGTASSDVRFYASNWAMGDIGISNLNPSFPTGEWVYHKSYIKASTDAEITWLIRGNNENNANPIKLYLDDFFLAEVELRP</sequence>
<name>A0ABP8C2N6_9FLAO</name>
<evidence type="ECO:0000313" key="2">
    <source>
        <dbReference type="Proteomes" id="UP001501496"/>
    </source>
</evidence>
<dbReference type="Gene3D" id="2.60.120.260">
    <property type="entry name" value="Galactose-binding domain-like"/>
    <property type="match status" value="1"/>
</dbReference>
<gene>
    <name evidence="1" type="ORF">GCM10022291_07310</name>
</gene>
<organism evidence="1 2">
    <name type="scientific">Postechiella marina</name>
    <dbReference type="NCBI Taxonomy" id="943941"/>
    <lineage>
        <taxon>Bacteria</taxon>
        <taxon>Pseudomonadati</taxon>
        <taxon>Bacteroidota</taxon>
        <taxon>Flavobacteriia</taxon>
        <taxon>Flavobacteriales</taxon>
        <taxon>Flavobacteriaceae</taxon>
        <taxon>Postechiella</taxon>
    </lineage>
</organism>
<dbReference type="EMBL" id="BAABCA010000001">
    <property type="protein sequence ID" value="GAA4232453.1"/>
    <property type="molecule type" value="Genomic_DNA"/>
</dbReference>
<comment type="caution">
    <text evidence="1">The sequence shown here is derived from an EMBL/GenBank/DDBJ whole genome shotgun (WGS) entry which is preliminary data.</text>
</comment>
<dbReference type="PROSITE" id="PS51257">
    <property type="entry name" value="PROKAR_LIPOPROTEIN"/>
    <property type="match status" value="1"/>
</dbReference>
<protein>
    <recommendedName>
        <fullName evidence="3">DUF5689 domain-containing protein</fullName>
    </recommendedName>
</protein>
<accession>A0ABP8C2N6</accession>
<proteinExistence type="predicted"/>
<dbReference type="Proteomes" id="UP001501496">
    <property type="component" value="Unassembled WGS sequence"/>
</dbReference>
<evidence type="ECO:0000313" key="1">
    <source>
        <dbReference type="EMBL" id="GAA4232453.1"/>
    </source>
</evidence>
<keyword evidence="2" id="KW-1185">Reference proteome</keyword>
<dbReference type="RefSeq" id="WP_344786707.1">
    <property type="nucleotide sequence ID" value="NZ_BAABCA010000001.1"/>
</dbReference>
<reference evidence="2" key="1">
    <citation type="journal article" date="2019" name="Int. J. Syst. Evol. Microbiol.">
        <title>The Global Catalogue of Microorganisms (GCM) 10K type strain sequencing project: providing services to taxonomists for standard genome sequencing and annotation.</title>
        <authorList>
            <consortium name="The Broad Institute Genomics Platform"/>
            <consortium name="The Broad Institute Genome Sequencing Center for Infectious Disease"/>
            <person name="Wu L."/>
            <person name="Ma J."/>
        </authorList>
    </citation>
    <scope>NUCLEOTIDE SEQUENCE [LARGE SCALE GENOMIC DNA]</scope>
    <source>
        <strain evidence="2">JCM 17630</strain>
    </source>
</reference>